<dbReference type="EMBL" id="LAZR01000839">
    <property type="protein sequence ID" value="KKN56525.1"/>
    <property type="molecule type" value="Genomic_DNA"/>
</dbReference>
<proteinExistence type="predicted"/>
<organism evidence="2">
    <name type="scientific">marine sediment metagenome</name>
    <dbReference type="NCBI Taxonomy" id="412755"/>
    <lineage>
        <taxon>unclassified sequences</taxon>
        <taxon>metagenomes</taxon>
        <taxon>ecological metagenomes</taxon>
    </lineage>
</organism>
<accession>A0A0F9RJ44</accession>
<evidence type="ECO:0000313" key="2">
    <source>
        <dbReference type="EMBL" id="KKN56525.1"/>
    </source>
</evidence>
<feature type="transmembrane region" description="Helical" evidence="1">
    <location>
        <begin position="6"/>
        <end position="24"/>
    </location>
</feature>
<keyword evidence="1" id="KW-0472">Membrane</keyword>
<reference evidence="2" key="1">
    <citation type="journal article" date="2015" name="Nature">
        <title>Complex archaea that bridge the gap between prokaryotes and eukaryotes.</title>
        <authorList>
            <person name="Spang A."/>
            <person name="Saw J.H."/>
            <person name="Jorgensen S.L."/>
            <person name="Zaremba-Niedzwiedzka K."/>
            <person name="Martijn J."/>
            <person name="Lind A.E."/>
            <person name="van Eijk R."/>
            <person name="Schleper C."/>
            <person name="Guy L."/>
            <person name="Ettema T.J."/>
        </authorList>
    </citation>
    <scope>NUCLEOTIDE SEQUENCE</scope>
</reference>
<gene>
    <name evidence="2" type="ORF">LCGC14_0571030</name>
</gene>
<evidence type="ECO:0000256" key="1">
    <source>
        <dbReference type="SAM" id="Phobius"/>
    </source>
</evidence>
<dbReference type="AlphaFoldDB" id="A0A0F9RJ44"/>
<protein>
    <submittedName>
        <fullName evidence="2">Uncharacterized protein</fullName>
    </submittedName>
</protein>
<keyword evidence="1" id="KW-0812">Transmembrane</keyword>
<comment type="caution">
    <text evidence="2">The sequence shown here is derived from an EMBL/GenBank/DDBJ whole genome shotgun (WGS) entry which is preliminary data.</text>
</comment>
<keyword evidence="1" id="KW-1133">Transmembrane helix</keyword>
<name>A0A0F9RJ44_9ZZZZ</name>
<sequence length="32" mass="3797">MIDQTWFWLPVPFILLSVALFVIYQSLNGVRE</sequence>